<evidence type="ECO:0000259" key="1">
    <source>
        <dbReference type="Pfam" id="PF01408"/>
    </source>
</evidence>
<evidence type="ECO:0000313" key="3">
    <source>
        <dbReference type="Proteomes" id="UP000243217"/>
    </source>
</evidence>
<dbReference type="GO" id="GO:0000166">
    <property type="term" value="F:nucleotide binding"/>
    <property type="evidence" value="ECO:0007669"/>
    <property type="project" value="InterPro"/>
</dbReference>
<evidence type="ECO:0000313" key="2">
    <source>
        <dbReference type="EMBL" id="OQR94239.1"/>
    </source>
</evidence>
<protein>
    <recommendedName>
        <fullName evidence="1">Gfo/Idh/MocA-like oxidoreductase N-terminal domain-containing protein</fullName>
    </recommendedName>
</protein>
<reference evidence="2 3" key="1">
    <citation type="journal article" date="2014" name="Genome Biol. Evol.">
        <title>The secreted proteins of Achlya hypogyna and Thraustotheca clavata identify the ancestral oomycete secretome and reveal gene acquisitions by horizontal gene transfer.</title>
        <authorList>
            <person name="Misner I."/>
            <person name="Blouin N."/>
            <person name="Leonard G."/>
            <person name="Richards T.A."/>
            <person name="Lane C.E."/>
        </authorList>
    </citation>
    <scope>NUCLEOTIDE SEQUENCE [LARGE SCALE GENOMIC DNA]</scope>
    <source>
        <strain evidence="2 3">ATCC 34112</strain>
    </source>
</reference>
<gene>
    <name evidence="2" type="ORF">THRCLA_08210</name>
</gene>
<feature type="domain" description="Gfo/Idh/MocA-like oxidoreductase N-terminal" evidence="1">
    <location>
        <begin position="6"/>
        <end position="127"/>
    </location>
</feature>
<dbReference type="PANTHER" id="PTHR43377:SF2">
    <property type="entry name" value="BINDING ROSSMANN FOLD OXIDOREDUCTASE, PUTATIVE (AFU_ORTHOLOGUE AFUA_4G00560)-RELATED"/>
    <property type="match status" value="1"/>
</dbReference>
<dbReference type="EMBL" id="JNBS01002194">
    <property type="protein sequence ID" value="OQR94239.1"/>
    <property type="molecule type" value="Genomic_DNA"/>
</dbReference>
<dbReference type="Gene3D" id="3.40.50.720">
    <property type="entry name" value="NAD(P)-binding Rossmann-like Domain"/>
    <property type="match status" value="1"/>
</dbReference>
<dbReference type="STRING" id="74557.A0A1V9Z8D6"/>
<sequence length="167" mass="18748">MADPVRAIIIGAGQRGRAYAQYALEYPDALQIVGVAEPQTYWREHVATTYAIPEDKVFTTWEDVAKLEKFADCVIISTQDSMHADPAVAFADLGYHILLEKPMAVTKDDCLRIHEATKRNNVLLAVCHVMRCTPYSLKLRELIQCGAIGKVVNIQHIEPVGFWHQVN</sequence>
<dbReference type="OrthoDB" id="2129491at2759"/>
<dbReference type="InterPro" id="IPR000683">
    <property type="entry name" value="Gfo/Idh/MocA-like_OxRdtase_N"/>
</dbReference>
<keyword evidence="3" id="KW-1185">Reference proteome</keyword>
<name>A0A1V9Z8D6_9STRA</name>
<comment type="caution">
    <text evidence="2">The sequence shown here is derived from an EMBL/GenBank/DDBJ whole genome shotgun (WGS) entry which is preliminary data.</text>
</comment>
<dbReference type="AlphaFoldDB" id="A0A1V9Z8D6"/>
<dbReference type="InterPro" id="IPR036291">
    <property type="entry name" value="NAD(P)-bd_dom_sf"/>
</dbReference>
<dbReference type="PANTHER" id="PTHR43377">
    <property type="entry name" value="BILIVERDIN REDUCTASE A"/>
    <property type="match status" value="1"/>
</dbReference>
<dbReference type="Pfam" id="PF01408">
    <property type="entry name" value="GFO_IDH_MocA"/>
    <property type="match status" value="1"/>
</dbReference>
<dbReference type="InterPro" id="IPR051450">
    <property type="entry name" value="Gfo/Idh/MocA_Oxidoreductases"/>
</dbReference>
<dbReference type="Proteomes" id="UP000243217">
    <property type="component" value="Unassembled WGS sequence"/>
</dbReference>
<dbReference type="SUPFAM" id="SSF51735">
    <property type="entry name" value="NAD(P)-binding Rossmann-fold domains"/>
    <property type="match status" value="1"/>
</dbReference>
<organism evidence="2 3">
    <name type="scientific">Thraustotheca clavata</name>
    <dbReference type="NCBI Taxonomy" id="74557"/>
    <lineage>
        <taxon>Eukaryota</taxon>
        <taxon>Sar</taxon>
        <taxon>Stramenopiles</taxon>
        <taxon>Oomycota</taxon>
        <taxon>Saprolegniomycetes</taxon>
        <taxon>Saprolegniales</taxon>
        <taxon>Achlyaceae</taxon>
        <taxon>Thraustotheca</taxon>
    </lineage>
</organism>
<accession>A0A1V9Z8D6</accession>
<proteinExistence type="predicted"/>